<sequence length="106" mass="12202">MPTRPQSLCGLGSSVYCEEQRNVTEDQRSIGKYVIELGRKAGFSHAYSTPILYTQTFEIALRPTGEKAHEFLAESVCHDEHVDAEWTATWSVMIVPNERRRHQRQH</sequence>
<organism evidence="3">
    <name type="scientific">Nippostrongylus brasiliensis</name>
    <name type="common">Rat hookworm</name>
    <dbReference type="NCBI Taxonomy" id="27835"/>
    <lineage>
        <taxon>Eukaryota</taxon>
        <taxon>Metazoa</taxon>
        <taxon>Ecdysozoa</taxon>
        <taxon>Nematoda</taxon>
        <taxon>Chromadorea</taxon>
        <taxon>Rhabditida</taxon>
        <taxon>Rhabditina</taxon>
        <taxon>Rhabditomorpha</taxon>
        <taxon>Strongyloidea</taxon>
        <taxon>Heligmosomidae</taxon>
        <taxon>Nippostrongylus</taxon>
    </lineage>
</organism>
<protein>
    <submittedName>
        <fullName evidence="3">Transcriptional regulator</fullName>
    </submittedName>
</protein>
<evidence type="ECO:0000313" key="3">
    <source>
        <dbReference type="WBParaSite" id="NBR_0000672901-mRNA-1"/>
    </source>
</evidence>
<accession>A0A0N4XVC1</accession>
<reference evidence="1 2" key="2">
    <citation type="submission" date="2018-11" db="EMBL/GenBank/DDBJ databases">
        <authorList>
            <consortium name="Pathogen Informatics"/>
        </authorList>
    </citation>
    <scope>NUCLEOTIDE SEQUENCE [LARGE SCALE GENOMIC DNA]</scope>
</reference>
<evidence type="ECO:0000313" key="1">
    <source>
        <dbReference type="EMBL" id="VDL70319.1"/>
    </source>
</evidence>
<dbReference type="Proteomes" id="UP000271162">
    <property type="component" value="Unassembled WGS sequence"/>
</dbReference>
<proteinExistence type="predicted"/>
<gene>
    <name evidence="1" type="ORF">NBR_LOCUS6730</name>
</gene>
<name>A0A0N4XVC1_NIPBR</name>
<evidence type="ECO:0000313" key="2">
    <source>
        <dbReference type="Proteomes" id="UP000271162"/>
    </source>
</evidence>
<dbReference type="EMBL" id="UYSL01019825">
    <property type="protein sequence ID" value="VDL70319.1"/>
    <property type="molecule type" value="Genomic_DNA"/>
</dbReference>
<keyword evidence="2" id="KW-1185">Reference proteome</keyword>
<dbReference type="AlphaFoldDB" id="A0A0N4XVC1"/>
<reference evidence="3" key="1">
    <citation type="submission" date="2017-02" db="UniProtKB">
        <authorList>
            <consortium name="WormBaseParasite"/>
        </authorList>
    </citation>
    <scope>IDENTIFICATION</scope>
</reference>
<dbReference type="WBParaSite" id="NBR_0000672901-mRNA-1">
    <property type="protein sequence ID" value="NBR_0000672901-mRNA-1"/>
    <property type="gene ID" value="NBR_0000672901"/>
</dbReference>